<evidence type="ECO:0008006" key="9">
    <source>
        <dbReference type="Google" id="ProtNLM"/>
    </source>
</evidence>
<comment type="similarity">
    <text evidence="1">Belongs to the heat shock protein 70 family.</text>
</comment>
<evidence type="ECO:0000256" key="1">
    <source>
        <dbReference type="ARBA" id="ARBA00007381"/>
    </source>
</evidence>
<feature type="region of interest" description="Disordered" evidence="6">
    <location>
        <begin position="384"/>
        <end position="437"/>
    </location>
</feature>
<keyword evidence="8" id="KW-1185">Reference proteome</keyword>
<dbReference type="PROSITE" id="PS01036">
    <property type="entry name" value="HSP70_3"/>
    <property type="match status" value="1"/>
</dbReference>
<dbReference type="Gene3D" id="3.30.420.40">
    <property type="match status" value="2"/>
</dbReference>
<evidence type="ECO:0000256" key="5">
    <source>
        <dbReference type="ARBA" id="ARBA00023186"/>
    </source>
</evidence>
<evidence type="ECO:0000256" key="2">
    <source>
        <dbReference type="ARBA" id="ARBA00022741"/>
    </source>
</evidence>
<keyword evidence="5" id="KW-0143">Chaperone</keyword>
<keyword evidence="4" id="KW-0346">Stress response</keyword>
<name>A0A0D0VWB3_9ACTN</name>
<evidence type="ECO:0000313" key="8">
    <source>
        <dbReference type="Proteomes" id="UP000032254"/>
    </source>
</evidence>
<feature type="compositionally biased region" description="Low complexity" evidence="6">
    <location>
        <begin position="413"/>
        <end position="425"/>
    </location>
</feature>
<dbReference type="SUPFAM" id="SSF53067">
    <property type="entry name" value="Actin-like ATPase domain"/>
    <property type="match status" value="2"/>
</dbReference>
<keyword evidence="3" id="KW-0067">ATP-binding</keyword>
<dbReference type="Pfam" id="PF00012">
    <property type="entry name" value="HSP70"/>
    <property type="match status" value="1"/>
</dbReference>
<organism evidence="7 8">
    <name type="scientific">Micromonospora haikouensis</name>
    <dbReference type="NCBI Taxonomy" id="686309"/>
    <lineage>
        <taxon>Bacteria</taxon>
        <taxon>Bacillati</taxon>
        <taxon>Actinomycetota</taxon>
        <taxon>Actinomycetes</taxon>
        <taxon>Micromonosporales</taxon>
        <taxon>Micromonosporaceae</taxon>
        <taxon>Micromonospora</taxon>
    </lineage>
</organism>
<sequence length="437" mass="44936">MPYVLGIDIGNTTTTASVVRRRGIDWTHAEAVALDAGATTVPSALCLSAHGGLTVGASTSDGGGRTVRGFVRRVGDDVPVVLGGEAYPAQTLTAMLAGWVVEQVRATEGGPAEAVVVSHPAGWGPHRRELLRRALWEFEVPGVTLLPCPVTVAEGHAARGFAGDLAAVYALGGETFEGALVRRNDDGTYAPLGLPLGLPGCGGAEFVAELTDHVRAVLARELSALDGQWADAAARELPSACERAAHELSVAPQADVVLDLPTGPARVPVSRAEFEEMIRPAVRGTVDLLLRAVHSAGLEPARLDGVLLAGGATRVPLVAELLGAALPGPVQVAPDPQLVAAAGAALAARQVVAPRPRVPATRPGAEPVGVAGVRVGRATAVARVPAGGRGPRHDEHGDDGFPGTPPPRPPVRIAPLELPRASRLASLRRRGREGSVR</sequence>
<keyword evidence="2" id="KW-0547">Nucleotide-binding</keyword>
<evidence type="ECO:0000256" key="3">
    <source>
        <dbReference type="ARBA" id="ARBA00022840"/>
    </source>
</evidence>
<dbReference type="Proteomes" id="UP000032254">
    <property type="component" value="Unassembled WGS sequence"/>
</dbReference>
<gene>
    <name evidence="7" type="ORF">TK50_05510</name>
</gene>
<dbReference type="GeneID" id="301303608"/>
<evidence type="ECO:0000256" key="6">
    <source>
        <dbReference type="SAM" id="MobiDB-lite"/>
    </source>
</evidence>
<evidence type="ECO:0000313" key="7">
    <source>
        <dbReference type="EMBL" id="KIR64993.1"/>
    </source>
</evidence>
<dbReference type="GO" id="GO:0005524">
    <property type="term" value="F:ATP binding"/>
    <property type="evidence" value="ECO:0007669"/>
    <property type="project" value="UniProtKB-KW"/>
</dbReference>
<dbReference type="InterPro" id="IPR013126">
    <property type="entry name" value="Hsp_70_fam"/>
</dbReference>
<dbReference type="RefSeq" id="WP_043961749.1">
    <property type="nucleotide sequence ID" value="NZ_JXSX01000001.1"/>
</dbReference>
<dbReference type="PATRIC" id="fig|47853.6.peg.1177"/>
<accession>A0A0D0VWB3</accession>
<dbReference type="GO" id="GO:0140662">
    <property type="term" value="F:ATP-dependent protein folding chaperone"/>
    <property type="evidence" value="ECO:0007669"/>
    <property type="project" value="InterPro"/>
</dbReference>
<reference evidence="7 8" key="1">
    <citation type="submission" date="2015-01" db="EMBL/GenBank/DDBJ databases">
        <title>Sequencing and annotation of Micromonospora carbonacea strain JXNU-1 genome.</title>
        <authorList>
            <person name="Long Z."/>
            <person name="Huang Y."/>
            <person name="Jiang Y."/>
        </authorList>
    </citation>
    <scope>NUCLEOTIDE SEQUENCE [LARGE SCALE GENOMIC DNA]</scope>
    <source>
        <strain evidence="7 8">JXNU-1</strain>
    </source>
</reference>
<proteinExistence type="inferred from homology"/>
<evidence type="ECO:0000256" key="4">
    <source>
        <dbReference type="ARBA" id="ARBA00023016"/>
    </source>
</evidence>
<dbReference type="PRINTS" id="PR00301">
    <property type="entry name" value="HEATSHOCK70"/>
</dbReference>
<dbReference type="Gene3D" id="3.90.640.10">
    <property type="entry name" value="Actin, Chain A, domain 4"/>
    <property type="match status" value="1"/>
</dbReference>
<dbReference type="PANTHER" id="PTHR42749">
    <property type="entry name" value="CELL SHAPE-DETERMINING PROTEIN MREB"/>
    <property type="match status" value="1"/>
</dbReference>
<dbReference type="InterPro" id="IPR018181">
    <property type="entry name" value="Heat_shock_70_CS"/>
</dbReference>
<protein>
    <recommendedName>
        <fullName evidence="9">Hsp70 protein</fullName>
    </recommendedName>
</protein>
<dbReference type="EMBL" id="JXSX01000001">
    <property type="protein sequence ID" value="KIR64993.1"/>
    <property type="molecule type" value="Genomic_DNA"/>
</dbReference>
<dbReference type="AlphaFoldDB" id="A0A0D0VWB3"/>
<comment type="caution">
    <text evidence="7">The sequence shown here is derived from an EMBL/GenBank/DDBJ whole genome shotgun (WGS) entry which is preliminary data.</text>
</comment>
<dbReference type="InterPro" id="IPR043129">
    <property type="entry name" value="ATPase_NBD"/>
</dbReference>
<dbReference type="OrthoDB" id="9766019at2"/>
<dbReference type="PANTHER" id="PTHR42749:SF1">
    <property type="entry name" value="CELL SHAPE-DETERMINING PROTEIN MREB"/>
    <property type="match status" value="1"/>
</dbReference>
<feature type="compositionally biased region" description="Pro residues" evidence="6">
    <location>
        <begin position="403"/>
        <end position="412"/>
    </location>
</feature>